<dbReference type="SUPFAM" id="SSF89095">
    <property type="entry name" value="GatB/YqeY motif"/>
    <property type="match status" value="1"/>
</dbReference>
<dbReference type="Proteomes" id="UP000286974">
    <property type="component" value="Unassembled WGS sequence"/>
</dbReference>
<sequence>MSIKEQLNSELKEAMKAKDKEKLSVIRGLKAQITNAEVANNNQELTDEQVGQIVLKEIKQINESIAEFKKGNRDDLVAEQENKLKLTEVYAPAQMSEDEVAKVVSETITEVSAESMADFGKVMGAIMPKVKGKADGNLINKLVKAQLQS</sequence>
<reference evidence="2 3" key="1">
    <citation type="submission" date="2017-11" db="EMBL/GenBank/DDBJ databases">
        <title>Draft Genome Sequence of Lactobacillus curieae NBRC 111893 isolated from Koso, a Japanese sugar-Vegetable Fermented Beverage.</title>
        <authorList>
            <person name="Chiou T.Y."/>
            <person name="Oshima K."/>
            <person name="Suda W."/>
            <person name="Hattori M."/>
            <person name="Takahashi T."/>
        </authorList>
    </citation>
    <scope>NUCLEOTIDE SEQUENCE [LARGE SCALE GENOMIC DNA]</scope>
    <source>
        <strain evidence="2 3">NBRC111893</strain>
    </source>
</reference>
<feature type="coiled-coil region" evidence="1">
    <location>
        <begin position="4"/>
        <end position="46"/>
    </location>
</feature>
<dbReference type="STRING" id="1138822.PL11_009405"/>
<keyword evidence="3" id="KW-1185">Reference proteome</keyword>
<evidence type="ECO:0000313" key="2">
    <source>
        <dbReference type="EMBL" id="GAY73082.1"/>
    </source>
</evidence>
<dbReference type="Gene3D" id="1.10.10.410">
    <property type="match status" value="1"/>
</dbReference>
<dbReference type="GO" id="GO:0016884">
    <property type="term" value="F:carbon-nitrogen ligase activity, with glutamine as amido-N-donor"/>
    <property type="evidence" value="ECO:0007669"/>
    <property type="project" value="InterPro"/>
</dbReference>
<comment type="caution">
    <text evidence="2">The sequence shown here is derived from an EMBL/GenBank/DDBJ whole genome shotgun (WGS) entry which is preliminary data.</text>
</comment>
<dbReference type="AlphaFoldDB" id="A0A401FL26"/>
<evidence type="ECO:0000256" key="1">
    <source>
        <dbReference type="SAM" id="Coils"/>
    </source>
</evidence>
<gene>
    <name evidence="2" type="ORF">NBRC111893_1228</name>
</gene>
<organism evidence="2 3">
    <name type="scientific">Lentilactobacillus kosonis</name>
    <dbReference type="NCBI Taxonomy" id="2810561"/>
    <lineage>
        <taxon>Bacteria</taxon>
        <taxon>Bacillati</taxon>
        <taxon>Bacillota</taxon>
        <taxon>Bacilli</taxon>
        <taxon>Lactobacillales</taxon>
        <taxon>Lactobacillaceae</taxon>
        <taxon>Lentilactobacillus</taxon>
    </lineage>
</organism>
<keyword evidence="1" id="KW-0175">Coiled coil</keyword>
<protein>
    <submittedName>
        <fullName evidence="2">Transamidase GatB domain protein</fullName>
    </submittedName>
</protein>
<name>A0A401FL26_9LACO</name>
<dbReference type="OrthoDB" id="9794041at2"/>
<dbReference type="Gene3D" id="1.10.1510.10">
    <property type="entry name" value="Uncharacterised protein YqeY/AIM41 PF09424, N-terminal domain"/>
    <property type="match status" value="1"/>
</dbReference>
<dbReference type="PANTHER" id="PTHR28055">
    <property type="entry name" value="ALTERED INHERITANCE OF MITOCHONDRIA PROTEIN 41, MITOCHONDRIAL"/>
    <property type="match status" value="1"/>
</dbReference>
<dbReference type="PANTHER" id="PTHR28055:SF1">
    <property type="entry name" value="ALTERED INHERITANCE OF MITOCHONDRIA PROTEIN 41, MITOCHONDRIAL"/>
    <property type="match status" value="1"/>
</dbReference>
<dbReference type="EMBL" id="BEXA01000002">
    <property type="protein sequence ID" value="GAY73082.1"/>
    <property type="molecule type" value="Genomic_DNA"/>
</dbReference>
<dbReference type="Pfam" id="PF09424">
    <property type="entry name" value="YqeY"/>
    <property type="match status" value="1"/>
</dbReference>
<dbReference type="RefSeq" id="WP_125008207.1">
    <property type="nucleotide sequence ID" value="NZ_BEXA01000002.1"/>
</dbReference>
<dbReference type="InterPro" id="IPR042184">
    <property type="entry name" value="YqeY/Aim41_N"/>
</dbReference>
<proteinExistence type="predicted"/>
<dbReference type="InterPro" id="IPR019004">
    <property type="entry name" value="YqeY/Aim41"/>
</dbReference>
<dbReference type="InterPro" id="IPR023168">
    <property type="entry name" value="GatB_Yqey_C_2"/>
</dbReference>
<dbReference type="InterPro" id="IPR003789">
    <property type="entry name" value="Asn/Gln_tRNA_amidoTrase-B-like"/>
</dbReference>
<evidence type="ECO:0000313" key="3">
    <source>
        <dbReference type="Proteomes" id="UP000286974"/>
    </source>
</evidence>
<accession>A0A401FL26</accession>